<accession>A0AAP0J3M0</accession>
<dbReference type="AlphaFoldDB" id="A0AAP0J3M0"/>
<protein>
    <submittedName>
        <fullName evidence="2">Uncharacterized protein</fullName>
    </submittedName>
</protein>
<dbReference type="EMBL" id="JBBNAG010000006">
    <property type="protein sequence ID" value="KAK9125747.1"/>
    <property type="molecule type" value="Genomic_DNA"/>
</dbReference>
<proteinExistence type="predicted"/>
<gene>
    <name evidence="2" type="ORF">Scep_014593</name>
</gene>
<name>A0AAP0J3M0_9MAGN</name>
<dbReference type="Proteomes" id="UP001419268">
    <property type="component" value="Unassembled WGS sequence"/>
</dbReference>
<keyword evidence="3" id="KW-1185">Reference proteome</keyword>
<comment type="caution">
    <text evidence="2">The sequence shown here is derived from an EMBL/GenBank/DDBJ whole genome shotgun (WGS) entry which is preliminary data.</text>
</comment>
<feature type="region of interest" description="Disordered" evidence="1">
    <location>
        <begin position="63"/>
        <end position="84"/>
    </location>
</feature>
<organism evidence="2 3">
    <name type="scientific">Stephania cephalantha</name>
    <dbReference type="NCBI Taxonomy" id="152367"/>
    <lineage>
        <taxon>Eukaryota</taxon>
        <taxon>Viridiplantae</taxon>
        <taxon>Streptophyta</taxon>
        <taxon>Embryophyta</taxon>
        <taxon>Tracheophyta</taxon>
        <taxon>Spermatophyta</taxon>
        <taxon>Magnoliopsida</taxon>
        <taxon>Ranunculales</taxon>
        <taxon>Menispermaceae</taxon>
        <taxon>Menispermoideae</taxon>
        <taxon>Cissampelideae</taxon>
        <taxon>Stephania</taxon>
    </lineage>
</organism>
<evidence type="ECO:0000313" key="3">
    <source>
        <dbReference type="Proteomes" id="UP001419268"/>
    </source>
</evidence>
<evidence type="ECO:0000256" key="1">
    <source>
        <dbReference type="SAM" id="MobiDB-lite"/>
    </source>
</evidence>
<evidence type="ECO:0000313" key="2">
    <source>
        <dbReference type="EMBL" id="KAK9125747.1"/>
    </source>
</evidence>
<reference evidence="2 3" key="1">
    <citation type="submission" date="2024-01" db="EMBL/GenBank/DDBJ databases">
        <title>Genome assemblies of Stephania.</title>
        <authorList>
            <person name="Yang L."/>
        </authorList>
    </citation>
    <scope>NUCLEOTIDE SEQUENCE [LARGE SCALE GENOMIC DNA]</scope>
    <source>
        <strain evidence="2">JXDWG</strain>
        <tissue evidence="2">Leaf</tissue>
    </source>
</reference>
<sequence>MNYNMNNMKKSILDLQLMLKTTEHNVKKIIANVLMVQKGKALEKNGKGKAKMAKIVMTVTKPMEQVKPHATSTSQSQKEKKKRKKIVISAMHLGIGSKIASSTLKI</sequence>